<organism evidence="1 2">
    <name type="scientific">Rubroshorea leprosula</name>
    <dbReference type="NCBI Taxonomy" id="152421"/>
    <lineage>
        <taxon>Eukaryota</taxon>
        <taxon>Viridiplantae</taxon>
        <taxon>Streptophyta</taxon>
        <taxon>Embryophyta</taxon>
        <taxon>Tracheophyta</taxon>
        <taxon>Spermatophyta</taxon>
        <taxon>Magnoliopsida</taxon>
        <taxon>eudicotyledons</taxon>
        <taxon>Gunneridae</taxon>
        <taxon>Pentapetalae</taxon>
        <taxon>rosids</taxon>
        <taxon>malvids</taxon>
        <taxon>Malvales</taxon>
        <taxon>Dipterocarpaceae</taxon>
        <taxon>Rubroshorea</taxon>
    </lineage>
</organism>
<comment type="caution">
    <text evidence="1">The sequence shown here is derived from an EMBL/GenBank/DDBJ whole genome shotgun (WGS) entry which is preliminary data.</text>
</comment>
<gene>
    <name evidence="1" type="ORF">SLEP1_g25988</name>
</gene>
<reference evidence="1 2" key="1">
    <citation type="journal article" date="2021" name="Commun. Biol.">
        <title>The genome of Shorea leprosula (Dipterocarpaceae) highlights the ecological relevance of drought in aseasonal tropical rainforests.</title>
        <authorList>
            <person name="Ng K.K.S."/>
            <person name="Kobayashi M.J."/>
            <person name="Fawcett J.A."/>
            <person name="Hatakeyama M."/>
            <person name="Paape T."/>
            <person name="Ng C.H."/>
            <person name="Ang C.C."/>
            <person name="Tnah L.H."/>
            <person name="Lee C.T."/>
            <person name="Nishiyama T."/>
            <person name="Sese J."/>
            <person name="O'Brien M.J."/>
            <person name="Copetti D."/>
            <person name="Mohd Noor M.I."/>
            <person name="Ong R.C."/>
            <person name="Putra M."/>
            <person name="Sireger I.Z."/>
            <person name="Indrioko S."/>
            <person name="Kosugi Y."/>
            <person name="Izuno A."/>
            <person name="Isagi Y."/>
            <person name="Lee S.L."/>
            <person name="Shimizu K.K."/>
        </authorList>
    </citation>
    <scope>NUCLEOTIDE SEQUENCE [LARGE SCALE GENOMIC DNA]</scope>
    <source>
        <strain evidence="1">214</strain>
    </source>
</reference>
<dbReference type="Proteomes" id="UP001054252">
    <property type="component" value="Unassembled WGS sequence"/>
</dbReference>
<accession>A0AAV5JR50</accession>
<evidence type="ECO:0000313" key="1">
    <source>
        <dbReference type="EMBL" id="GKV15186.1"/>
    </source>
</evidence>
<dbReference type="AlphaFoldDB" id="A0AAV5JR50"/>
<evidence type="ECO:0000313" key="2">
    <source>
        <dbReference type="Proteomes" id="UP001054252"/>
    </source>
</evidence>
<protein>
    <submittedName>
        <fullName evidence="1">Uncharacterized protein</fullName>
    </submittedName>
</protein>
<proteinExistence type="predicted"/>
<dbReference type="EMBL" id="BPVZ01000042">
    <property type="protein sequence ID" value="GKV15186.1"/>
    <property type="molecule type" value="Genomic_DNA"/>
</dbReference>
<sequence length="66" mass="7715">MAMDIPQKLNQYRQQIWRNMSINILASPNPPPPLQLPSTTRYHYRCMLLATHPSSIPEQRKVILCI</sequence>
<keyword evidence="2" id="KW-1185">Reference proteome</keyword>
<name>A0AAV5JR50_9ROSI</name>